<feature type="compositionally biased region" description="Acidic residues" evidence="7">
    <location>
        <begin position="502"/>
        <end position="511"/>
    </location>
</feature>
<feature type="domain" description="Cation efflux protein transmembrane" evidence="9">
    <location>
        <begin position="59"/>
        <end position="281"/>
    </location>
</feature>
<name>A0A226EP96_FOLCA</name>
<keyword evidence="5 8" id="KW-1133">Transmembrane helix</keyword>
<dbReference type="AlphaFoldDB" id="A0A226EP96"/>
<proteinExistence type="inferred from homology"/>
<feature type="transmembrane region" description="Helical" evidence="8">
    <location>
        <begin position="54"/>
        <end position="75"/>
    </location>
</feature>
<dbReference type="PANTHER" id="PTHR45820">
    <property type="entry name" value="FI23527P1"/>
    <property type="match status" value="1"/>
</dbReference>
<reference evidence="10 11" key="1">
    <citation type="submission" date="2015-12" db="EMBL/GenBank/DDBJ databases">
        <title>The genome of Folsomia candida.</title>
        <authorList>
            <person name="Faddeeva A."/>
            <person name="Derks M.F."/>
            <person name="Anvar Y."/>
            <person name="Smit S."/>
            <person name="Van Straalen N."/>
            <person name="Roelofs D."/>
        </authorList>
    </citation>
    <scope>NUCLEOTIDE SEQUENCE [LARGE SCALE GENOMIC DNA]</scope>
    <source>
        <strain evidence="10 11">VU population</strain>
        <tissue evidence="10">Whole body</tissue>
    </source>
</reference>
<feature type="compositionally biased region" description="Polar residues" evidence="7">
    <location>
        <begin position="432"/>
        <end position="448"/>
    </location>
</feature>
<dbReference type="InterPro" id="IPR002524">
    <property type="entry name" value="Cation_efflux"/>
</dbReference>
<comment type="similarity">
    <text evidence="2">Belongs to the cation diffusion facilitator (CDF) transporter (TC 2.A.4) family. SLC30A subfamily.</text>
</comment>
<keyword evidence="6 8" id="KW-0472">Membrane</keyword>
<evidence type="ECO:0000256" key="5">
    <source>
        <dbReference type="ARBA" id="ARBA00022989"/>
    </source>
</evidence>
<keyword evidence="3 8" id="KW-0812">Transmembrane</keyword>
<dbReference type="EMBL" id="LNIX01000002">
    <property type="protein sequence ID" value="OXA59463.1"/>
    <property type="molecule type" value="Genomic_DNA"/>
</dbReference>
<protein>
    <submittedName>
        <fullName evidence="10">Zinc transporter 10</fullName>
    </submittedName>
</protein>
<evidence type="ECO:0000256" key="3">
    <source>
        <dbReference type="ARBA" id="ARBA00022692"/>
    </source>
</evidence>
<dbReference type="GO" id="GO:0006882">
    <property type="term" value="P:intracellular zinc ion homeostasis"/>
    <property type="evidence" value="ECO:0007669"/>
    <property type="project" value="TreeGrafter"/>
</dbReference>
<gene>
    <name evidence="10" type="ORF">Fcan01_05638</name>
</gene>
<feature type="region of interest" description="Disordered" evidence="7">
    <location>
        <begin position="411"/>
        <end position="520"/>
    </location>
</feature>
<sequence>MSQLATNNGTYKDSEVLSIAVQYSPEQNKDYQNFVLKMPPSTTSSKYFLRELSLIRLYTVLLISFLYFIVQMVIAHMAHSLILQVDAYHMLYNILALATSIITTKMCRKGSSLKNTFGWTRIDVCGAVASICFLAASCFSIIIEALQAMLHSSHHENMKMPIPVLSVGLIGIFTNTIAYAIIGGYTRQQKSFLGSHRDGQDIVISPSARRGPSNPKLKCGGPLDVLRDFLGCILVVVVALVIHLWKHEMADFVDPSIAIIEIFILAILSYKYAKEAGHILLLTIPENINVQSLLDELYQTFPEISDVHEWHVWQLDPSRVIATAHVVLKNTDNCWIVQNNIIEFLESKGITSVTLQPEFLELQGQAGGTGASPETLRKRQCFLPCHETEDCYEKKCCLSEHELALLAQKETSGHNHGHSHDDGHSHEHKKTWTWSNPLKSSSLNNVSSQKDDALLNPPRMTAHSHEKKSNPELAKEKNAIVVTEIRPKGPTPELVPPPSQEDSSESSDEDEDHKVRKPMI</sequence>
<comment type="caution">
    <text evidence="10">The sequence shown here is derived from an EMBL/GenBank/DDBJ whole genome shotgun (WGS) entry which is preliminary data.</text>
</comment>
<dbReference type="NCBIfam" id="TIGR01297">
    <property type="entry name" value="CDF"/>
    <property type="match status" value="1"/>
</dbReference>
<keyword evidence="11" id="KW-1185">Reference proteome</keyword>
<dbReference type="Proteomes" id="UP000198287">
    <property type="component" value="Unassembled WGS sequence"/>
</dbReference>
<organism evidence="10 11">
    <name type="scientific">Folsomia candida</name>
    <name type="common">Springtail</name>
    <dbReference type="NCBI Taxonomy" id="158441"/>
    <lineage>
        <taxon>Eukaryota</taxon>
        <taxon>Metazoa</taxon>
        <taxon>Ecdysozoa</taxon>
        <taxon>Arthropoda</taxon>
        <taxon>Hexapoda</taxon>
        <taxon>Collembola</taxon>
        <taxon>Entomobryomorpha</taxon>
        <taxon>Isotomoidea</taxon>
        <taxon>Isotomidae</taxon>
        <taxon>Proisotominae</taxon>
        <taxon>Folsomia</taxon>
    </lineage>
</organism>
<evidence type="ECO:0000256" key="1">
    <source>
        <dbReference type="ARBA" id="ARBA00004141"/>
    </source>
</evidence>
<evidence type="ECO:0000256" key="4">
    <source>
        <dbReference type="ARBA" id="ARBA00022833"/>
    </source>
</evidence>
<keyword evidence="4" id="KW-0862">Zinc</keyword>
<evidence type="ECO:0000313" key="10">
    <source>
        <dbReference type="EMBL" id="OXA59463.1"/>
    </source>
</evidence>
<dbReference type="PANTHER" id="PTHR45820:SF9">
    <property type="entry name" value="FI23527P1"/>
    <property type="match status" value="1"/>
</dbReference>
<dbReference type="Gene3D" id="1.20.1510.10">
    <property type="entry name" value="Cation efflux protein transmembrane domain"/>
    <property type="match status" value="1"/>
</dbReference>
<dbReference type="GO" id="GO:0016020">
    <property type="term" value="C:membrane"/>
    <property type="evidence" value="ECO:0007669"/>
    <property type="project" value="UniProtKB-SubCell"/>
</dbReference>
<dbReference type="InterPro" id="IPR027469">
    <property type="entry name" value="Cation_efflux_TMD_sf"/>
</dbReference>
<dbReference type="InterPro" id="IPR058533">
    <property type="entry name" value="Cation_efflux_TM"/>
</dbReference>
<dbReference type="OMA" id="CHETEDC"/>
<feature type="transmembrane region" description="Helical" evidence="8">
    <location>
        <begin position="162"/>
        <end position="182"/>
    </location>
</feature>
<evidence type="ECO:0000256" key="2">
    <source>
        <dbReference type="ARBA" id="ARBA00008873"/>
    </source>
</evidence>
<dbReference type="GO" id="GO:0010312">
    <property type="term" value="P:detoxification of zinc ion"/>
    <property type="evidence" value="ECO:0007669"/>
    <property type="project" value="TreeGrafter"/>
</dbReference>
<dbReference type="OrthoDB" id="29444at2759"/>
<accession>A0A226EP96</accession>
<evidence type="ECO:0000256" key="8">
    <source>
        <dbReference type="SAM" id="Phobius"/>
    </source>
</evidence>
<dbReference type="SUPFAM" id="SSF161111">
    <property type="entry name" value="Cation efflux protein transmembrane domain-like"/>
    <property type="match status" value="1"/>
</dbReference>
<evidence type="ECO:0000256" key="7">
    <source>
        <dbReference type="SAM" id="MobiDB-lite"/>
    </source>
</evidence>
<feature type="transmembrane region" description="Helical" evidence="8">
    <location>
        <begin position="124"/>
        <end position="150"/>
    </location>
</feature>
<feature type="compositionally biased region" description="Basic and acidic residues" evidence="7">
    <location>
        <begin position="463"/>
        <end position="478"/>
    </location>
</feature>
<comment type="subcellular location">
    <subcellularLocation>
        <location evidence="1">Membrane</location>
        <topology evidence="1">Multi-pass membrane protein</topology>
    </subcellularLocation>
</comment>
<dbReference type="GO" id="GO:0005385">
    <property type="term" value="F:zinc ion transmembrane transporter activity"/>
    <property type="evidence" value="ECO:0007669"/>
    <property type="project" value="TreeGrafter"/>
</dbReference>
<dbReference type="STRING" id="158441.A0A226EP96"/>
<dbReference type="Pfam" id="PF01545">
    <property type="entry name" value="Cation_efflux"/>
    <property type="match status" value="1"/>
</dbReference>
<evidence type="ECO:0000256" key="6">
    <source>
        <dbReference type="ARBA" id="ARBA00023136"/>
    </source>
</evidence>
<feature type="transmembrane region" description="Helical" evidence="8">
    <location>
        <begin position="87"/>
        <end position="104"/>
    </location>
</feature>
<feature type="compositionally biased region" description="Pro residues" evidence="7">
    <location>
        <begin position="489"/>
        <end position="499"/>
    </location>
</feature>
<feature type="transmembrane region" description="Helical" evidence="8">
    <location>
        <begin position="225"/>
        <end position="245"/>
    </location>
</feature>
<evidence type="ECO:0000313" key="11">
    <source>
        <dbReference type="Proteomes" id="UP000198287"/>
    </source>
</evidence>
<evidence type="ECO:0000259" key="9">
    <source>
        <dbReference type="Pfam" id="PF01545"/>
    </source>
</evidence>